<reference evidence="2" key="2">
    <citation type="submission" date="2022-01" db="EMBL/GenBank/DDBJ databases">
        <authorList>
            <person name="Yamashiro T."/>
            <person name="Shiraishi A."/>
            <person name="Satake H."/>
            <person name="Nakayama K."/>
        </authorList>
    </citation>
    <scope>NUCLEOTIDE SEQUENCE</scope>
</reference>
<gene>
    <name evidence="2" type="ORF">Tco_0891349</name>
</gene>
<dbReference type="Proteomes" id="UP001151760">
    <property type="component" value="Unassembled WGS sequence"/>
</dbReference>
<reference evidence="2" key="1">
    <citation type="journal article" date="2022" name="Int. J. Mol. Sci.">
        <title>Draft Genome of Tanacetum Coccineum: Genomic Comparison of Closely Related Tanacetum-Family Plants.</title>
        <authorList>
            <person name="Yamashiro T."/>
            <person name="Shiraishi A."/>
            <person name="Nakayama K."/>
            <person name="Satake H."/>
        </authorList>
    </citation>
    <scope>NUCLEOTIDE SEQUENCE</scope>
</reference>
<evidence type="ECO:0000313" key="3">
    <source>
        <dbReference type="Proteomes" id="UP001151760"/>
    </source>
</evidence>
<feature type="compositionally biased region" description="Basic and acidic residues" evidence="1">
    <location>
        <begin position="54"/>
        <end position="66"/>
    </location>
</feature>
<feature type="compositionally biased region" description="Acidic residues" evidence="1">
    <location>
        <begin position="97"/>
        <end position="108"/>
    </location>
</feature>
<feature type="compositionally biased region" description="Basic and acidic residues" evidence="1">
    <location>
        <begin position="114"/>
        <end position="123"/>
    </location>
</feature>
<feature type="region of interest" description="Disordered" evidence="1">
    <location>
        <begin position="1"/>
        <end position="123"/>
    </location>
</feature>
<evidence type="ECO:0000256" key="1">
    <source>
        <dbReference type="SAM" id="MobiDB-lite"/>
    </source>
</evidence>
<organism evidence="2 3">
    <name type="scientific">Tanacetum coccineum</name>
    <dbReference type="NCBI Taxonomy" id="301880"/>
    <lineage>
        <taxon>Eukaryota</taxon>
        <taxon>Viridiplantae</taxon>
        <taxon>Streptophyta</taxon>
        <taxon>Embryophyta</taxon>
        <taxon>Tracheophyta</taxon>
        <taxon>Spermatophyta</taxon>
        <taxon>Magnoliopsida</taxon>
        <taxon>eudicotyledons</taxon>
        <taxon>Gunneridae</taxon>
        <taxon>Pentapetalae</taxon>
        <taxon>asterids</taxon>
        <taxon>campanulids</taxon>
        <taxon>Asterales</taxon>
        <taxon>Asteraceae</taxon>
        <taxon>Asteroideae</taxon>
        <taxon>Anthemideae</taxon>
        <taxon>Anthemidinae</taxon>
        <taxon>Tanacetum</taxon>
    </lineage>
</organism>
<feature type="compositionally biased region" description="Low complexity" evidence="1">
    <location>
        <begin position="16"/>
        <end position="32"/>
    </location>
</feature>
<name>A0ABQ5C4S0_9ASTR</name>
<evidence type="ECO:0000313" key="2">
    <source>
        <dbReference type="EMBL" id="GJT21412.1"/>
    </source>
</evidence>
<keyword evidence="3" id="KW-1185">Reference proteome</keyword>
<dbReference type="EMBL" id="BQNB010013886">
    <property type="protein sequence ID" value="GJT21412.1"/>
    <property type="molecule type" value="Genomic_DNA"/>
</dbReference>
<proteinExistence type="predicted"/>
<accession>A0ABQ5C4S0</accession>
<comment type="caution">
    <text evidence="2">The sequence shown here is derived from an EMBL/GenBank/DDBJ whole genome shotgun (WGS) entry which is preliminary data.</text>
</comment>
<sequence>MEHLERERKKTSRRQPSTGGSSEGTGVSPGVPDESTVGSEQERGYSEEEDDDETIKWVDTDKKEEKKDDDDDKSIDLKQTNEEETDDEFVHEMTNAEVEESGNGDEEISNAAKVDAEKNEEVKDDAKKVELPLTSSSLSVSSGFSDQFLKLPSDTSLIGTSSVLTPIPETPLVAPVTTLLPPPSVSTILLQTTTPILSPLITTEASTITTVIPESNALTVVQLRVAKLENDVSKLKKIDHSAKALASLKSQVPTVVENYLGSKIGDDLQKVLQRHTAKLIQKYSVKPTPKPSKIQTPIIDLKLEYEKSALEICNIKKEQAEKQKMPKYIIKSTNKAALKEYD</sequence>
<protein>
    <submittedName>
        <fullName evidence="2">Uncharacterized protein</fullName>
    </submittedName>
</protein>